<evidence type="ECO:0008006" key="3">
    <source>
        <dbReference type="Google" id="ProtNLM"/>
    </source>
</evidence>
<organism evidence="1 2">
    <name type="scientific">Candidatus Roizmanbacteria bacterium GW2011_GWB1_40_7</name>
    <dbReference type="NCBI Taxonomy" id="1618482"/>
    <lineage>
        <taxon>Bacteria</taxon>
        <taxon>Candidatus Roizmaniibacteriota</taxon>
    </lineage>
</organism>
<reference evidence="1 2" key="1">
    <citation type="journal article" date="2015" name="Nature">
        <title>rRNA introns, odd ribosomes, and small enigmatic genomes across a large radiation of phyla.</title>
        <authorList>
            <person name="Brown C.T."/>
            <person name="Hug L.A."/>
            <person name="Thomas B.C."/>
            <person name="Sharon I."/>
            <person name="Castelle C.J."/>
            <person name="Singh A."/>
            <person name="Wilkins M.J."/>
            <person name="Williams K.H."/>
            <person name="Banfield J.F."/>
        </authorList>
    </citation>
    <scope>NUCLEOTIDE SEQUENCE [LARGE SCALE GENOMIC DNA]</scope>
</reference>
<dbReference type="EMBL" id="LBZM01000034">
    <property type="protein sequence ID" value="KKR71164.1"/>
    <property type="molecule type" value="Genomic_DNA"/>
</dbReference>
<name>A0A0G0T2C6_9BACT</name>
<gene>
    <name evidence="1" type="ORF">UU14_C0034G0008</name>
</gene>
<sequence>MSKDINSGKNLTSIELGPQAKGFVSFLAKDPSLNRAIKDFRYGYIRASSFFKKKIPKVKLTLVYSREEMNNLTGHKTASWFVGYADSSSKIFIFSPSVFDRESDHSKKDFRKVLCHEICHLFIRQIHNSYEPVWLEEGLAYCVAGQKSRLKNSNPIFNNPEAIFLIDTRNRWNKTIGSQPDVPYALAFLLVDFLIRCYSKDRVIKLLISLEGRYNKKRFCQKFRKIYGEDIKLILKEFFSRQNIKQKGGEKYASNRTRENT</sequence>
<accession>A0A0G0T2C6</accession>
<dbReference type="AlphaFoldDB" id="A0A0G0T2C6"/>
<protein>
    <recommendedName>
        <fullName evidence="3">Peptidase MA-like domain-containing protein</fullName>
    </recommendedName>
</protein>
<evidence type="ECO:0000313" key="1">
    <source>
        <dbReference type="EMBL" id="KKR71164.1"/>
    </source>
</evidence>
<dbReference type="Proteomes" id="UP000034664">
    <property type="component" value="Unassembled WGS sequence"/>
</dbReference>
<comment type="caution">
    <text evidence="1">The sequence shown here is derived from an EMBL/GenBank/DDBJ whole genome shotgun (WGS) entry which is preliminary data.</text>
</comment>
<proteinExistence type="predicted"/>
<evidence type="ECO:0000313" key="2">
    <source>
        <dbReference type="Proteomes" id="UP000034664"/>
    </source>
</evidence>